<evidence type="ECO:0000256" key="2">
    <source>
        <dbReference type="ARBA" id="ARBA00022649"/>
    </source>
</evidence>
<evidence type="ECO:0000256" key="3">
    <source>
        <dbReference type="ARBA" id="ARBA00022722"/>
    </source>
</evidence>
<organism evidence="9 10">
    <name type="scientific">Desulfonema limicola</name>
    <dbReference type="NCBI Taxonomy" id="45656"/>
    <lineage>
        <taxon>Bacteria</taxon>
        <taxon>Pseudomonadati</taxon>
        <taxon>Thermodesulfobacteriota</taxon>
        <taxon>Desulfobacteria</taxon>
        <taxon>Desulfobacterales</taxon>
        <taxon>Desulfococcaceae</taxon>
        <taxon>Desulfonema</taxon>
    </lineage>
</organism>
<dbReference type="Gene3D" id="3.40.50.1010">
    <property type="entry name" value="5'-nuclease"/>
    <property type="match status" value="1"/>
</dbReference>
<dbReference type="Proteomes" id="UP000663720">
    <property type="component" value="Chromosome"/>
</dbReference>
<comment type="similarity">
    <text evidence="7">Belongs to the PINc/VapC protein family.</text>
</comment>
<dbReference type="SUPFAM" id="SSF88723">
    <property type="entry name" value="PIN domain-like"/>
    <property type="match status" value="1"/>
</dbReference>
<keyword evidence="3" id="KW-0540">Nuclease</keyword>
<evidence type="ECO:0000259" key="8">
    <source>
        <dbReference type="Pfam" id="PF01850"/>
    </source>
</evidence>
<dbReference type="InterPro" id="IPR002716">
    <property type="entry name" value="PIN_dom"/>
</dbReference>
<dbReference type="PANTHER" id="PTHR33653:SF1">
    <property type="entry name" value="RIBONUCLEASE VAPC2"/>
    <property type="match status" value="1"/>
</dbReference>
<dbReference type="InterPro" id="IPR029060">
    <property type="entry name" value="PIN-like_dom_sf"/>
</dbReference>
<keyword evidence="4" id="KW-0479">Metal-binding</keyword>
<name>A0A975BEH0_9BACT</name>
<sequence length="129" mass="14519">MNKALIDTDIFSEMLKAKNINVVQKAKEYQDIFGKFTISTITVLEIVKGFHKMQFEQRIQVFMESISSVEVLSLNLESAETAGRIYADLERTGQTIGRADPIISAIALESGLVLVTGNVEHYQRILFFC</sequence>
<proteinExistence type="inferred from homology"/>
<dbReference type="InterPro" id="IPR050556">
    <property type="entry name" value="Type_II_TA_system_RNase"/>
</dbReference>
<feature type="domain" description="PIN" evidence="8">
    <location>
        <begin position="5"/>
        <end position="119"/>
    </location>
</feature>
<dbReference type="GO" id="GO:0046872">
    <property type="term" value="F:metal ion binding"/>
    <property type="evidence" value="ECO:0007669"/>
    <property type="project" value="UniProtKB-KW"/>
</dbReference>
<evidence type="ECO:0000256" key="6">
    <source>
        <dbReference type="ARBA" id="ARBA00022842"/>
    </source>
</evidence>
<keyword evidence="10" id="KW-1185">Reference proteome</keyword>
<dbReference type="RefSeq" id="WP_207689433.1">
    <property type="nucleotide sequence ID" value="NZ_CP061799.1"/>
</dbReference>
<dbReference type="EMBL" id="CP061799">
    <property type="protein sequence ID" value="QTA83620.1"/>
    <property type="molecule type" value="Genomic_DNA"/>
</dbReference>
<keyword evidence="5" id="KW-0378">Hydrolase</keyword>
<keyword evidence="2" id="KW-1277">Toxin-antitoxin system</keyword>
<dbReference type="KEGG" id="dli:dnl_60330"/>
<protein>
    <submittedName>
        <fullName evidence="9">PIN domain-containing protein</fullName>
    </submittedName>
</protein>
<evidence type="ECO:0000313" key="10">
    <source>
        <dbReference type="Proteomes" id="UP000663720"/>
    </source>
</evidence>
<evidence type="ECO:0000256" key="4">
    <source>
        <dbReference type="ARBA" id="ARBA00022723"/>
    </source>
</evidence>
<dbReference type="Pfam" id="PF01850">
    <property type="entry name" value="PIN"/>
    <property type="match status" value="1"/>
</dbReference>
<evidence type="ECO:0000313" key="9">
    <source>
        <dbReference type="EMBL" id="QTA83620.1"/>
    </source>
</evidence>
<evidence type="ECO:0000256" key="1">
    <source>
        <dbReference type="ARBA" id="ARBA00001946"/>
    </source>
</evidence>
<dbReference type="AlphaFoldDB" id="A0A975BEH0"/>
<evidence type="ECO:0000256" key="5">
    <source>
        <dbReference type="ARBA" id="ARBA00022801"/>
    </source>
</evidence>
<dbReference type="GO" id="GO:0016787">
    <property type="term" value="F:hydrolase activity"/>
    <property type="evidence" value="ECO:0007669"/>
    <property type="project" value="UniProtKB-KW"/>
</dbReference>
<comment type="cofactor">
    <cofactor evidence="1">
        <name>Mg(2+)</name>
        <dbReference type="ChEBI" id="CHEBI:18420"/>
    </cofactor>
</comment>
<keyword evidence="6" id="KW-0460">Magnesium</keyword>
<dbReference type="GO" id="GO:0004518">
    <property type="term" value="F:nuclease activity"/>
    <property type="evidence" value="ECO:0007669"/>
    <property type="project" value="UniProtKB-KW"/>
</dbReference>
<gene>
    <name evidence="9" type="ORF">dnl_60330</name>
</gene>
<accession>A0A975BEH0</accession>
<reference evidence="9" key="1">
    <citation type="journal article" date="2021" name="Microb. Physiol.">
        <title>Proteogenomic Insights into the Physiology of Marine, Sulfate-Reducing, Filamentous Desulfonema limicola and Desulfonema magnum.</title>
        <authorList>
            <person name="Schnaars V."/>
            <person name="Wohlbrand L."/>
            <person name="Scheve S."/>
            <person name="Hinrichs C."/>
            <person name="Reinhardt R."/>
            <person name="Rabus R."/>
        </authorList>
    </citation>
    <scope>NUCLEOTIDE SEQUENCE</scope>
    <source>
        <strain evidence="9">5ac10</strain>
    </source>
</reference>
<dbReference type="PANTHER" id="PTHR33653">
    <property type="entry name" value="RIBONUCLEASE VAPC2"/>
    <property type="match status" value="1"/>
</dbReference>
<evidence type="ECO:0000256" key="7">
    <source>
        <dbReference type="ARBA" id="ARBA00038093"/>
    </source>
</evidence>